<dbReference type="EMBL" id="KN822078">
    <property type="protein sequence ID" value="KIM59049.1"/>
    <property type="molecule type" value="Genomic_DNA"/>
</dbReference>
<evidence type="ECO:0000313" key="1">
    <source>
        <dbReference type="EMBL" id="KIM59049.1"/>
    </source>
</evidence>
<keyword evidence="2" id="KW-1185">Reference proteome</keyword>
<organism evidence="1 2">
    <name type="scientific">Scleroderma citrinum Foug A</name>
    <dbReference type="NCBI Taxonomy" id="1036808"/>
    <lineage>
        <taxon>Eukaryota</taxon>
        <taxon>Fungi</taxon>
        <taxon>Dikarya</taxon>
        <taxon>Basidiomycota</taxon>
        <taxon>Agaricomycotina</taxon>
        <taxon>Agaricomycetes</taxon>
        <taxon>Agaricomycetidae</taxon>
        <taxon>Boletales</taxon>
        <taxon>Sclerodermatineae</taxon>
        <taxon>Sclerodermataceae</taxon>
        <taxon>Scleroderma</taxon>
    </lineage>
</organism>
<protein>
    <submittedName>
        <fullName evidence="1">Uncharacterized protein</fullName>
    </submittedName>
</protein>
<name>A0A0C3DS94_9AGAM</name>
<dbReference type="Proteomes" id="UP000053989">
    <property type="component" value="Unassembled WGS sequence"/>
</dbReference>
<proteinExistence type="predicted"/>
<gene>
    <name evidence="1" type="ORF">SCLCIDRAFT_1043262</name>
</gene>
<dbReference type="AlphaFoldDB" id="A0A0C3DS94"/>
<reference evidence="1 2" key="1">
    <citation type="submission" date="2014-04" db="EMBL/GenBank/DDBJ databases">
        <authorList>
            <consortium name="DOE Joint Genome Institute"/>
            <person name="Kuo A."/>
            <person name="Kohler A."/>
            <person name="Nagy L.G."/>
            <person name="Floudas D."/>
            <person name="Copeland A."/>
            <person name="Barry K.W."/>
            <person name="Cichocki N."/>
            <person name="Veneault-Fourrey C."/>
            <person name="LaButti K."/>
            <person name="Lindquist E.A."/>
            <person name="Lipzen A."/>
            <person name="Lundell T."/>
            <person name="Morin E."/>
            <person name="Murat C."/>
            <person name="Sun H."/>
            <person name="Tunlid A."/>
            <person name="Henrissat B."/>
            <person name="Grigoriev I.V."/>
            <person name="Hibbett D.S."/>
            <person name="Martin F."/>
            <person name="Nordberg H.P."/>
            <person name="Cantor M.N."/>
            <person name="Hua S.X."/>
        </authorList>
    </citation>
    <scope>NUCLEOTIDE SEQUENCE [LARGE SCALE GENOMIC DNA]</scope>
    <source>
        <strain evidence="1 2">Foug A</strain>
    </source>
</reference>
<sequence>MVDHQRDIPIRSLRHIYLLSPYAGDQVARSASGGNKMLMEAWAAVYGIQWTGMPQCCGYKPQTQGGQFHQLSGSTGLLWQHELVLKYPFADDVFTVFKIRISGTNYSLRKSTQWDNLRPFPRFIAAIGAREAAHIACALSCA</sequence>
<accession>A0A0C3DS94</accession>
<reference evidence="2" key="2">
    <citation type="submission" date="2015-01" db="EMBL/GenBank/DDBJ databases">
        <title>Evolutionary Origins and Diversification of the Mycorrhizal Mutualists.</title>
        <authorList>
            <consortium name="DOE Joint Genome Institute"/>
            <consortium name="Mycorrhizal Genomics Consortium"/>
            <person name="Kohler A."/>
            <person name="Kuo A."/>
            <person name="Nagy L.G."/>
            <person name="Floudas D."/>
            <person name="Copeland A."/>
            <person name="Barry K.W."/>
            <person name="Cichocki N."/>
            <person name="Veneault-Fourrey C."/>
            <person name="LaButti K."/>
            <person name="Lindquist E.A."/>
            <person name="Lipzen A."/>
            <person name="Lundell T."/>
            <person name="Morin E."/>
            <person name="Murat C."/>
            <person name="Riley R."/>
            <person name="Ohm R."/>
            <person name="Sun H."/>
            <person name="Tunlid A."/>
            <person name="Henrissat B."/>
            <person name="Grigoriev I.V."/>
            <person name="Hibbett D.S."/>
            <person name="Martin F."/>
        </authorList>
    </citation>
    <scope>NUCLEOTIDE SEQUENCE [LARGE SCALE GENOMIC DNA]</scope>
    <source>
        <strain evidence="2">Foug A</strain>
    </source>
</reference>
<evidence type="ECO:0000313" key="2">
    <source>
        <dbReference type="Proteomes" id="UP000053989"/>
    </source>
</evidence>
<dbReference type="InParanoid" id="A0A0C3DS94"/>
<dbReference type="HOGENOM" id="CLU_1816952_0_0_1"/>